<protein>
    <submittedName>
        <fullName evidence="4">26S proteasome non-ATPase regulatory subunit 10</fullName>
    </submittedName>
</protein>
<evidence type="ECO:0000256" key="2">
    <source>
        <dbReference type="ARBA" id="ARBA00023043"/>
    </source>
</evidence>
<name>A0A3G2SCW5_MALR7</name>
<dbReference type="Proteomes" id="UP000269793">
    <property type="component" value="Chromosome VII"/>
</dbReference>
<dbReference type="SUPFAM" id="SSF48403">
    <property type="entry name" value="Ankyrin repeat"/>
    <property type="match status" value="1"/>
</dbReference>
<reference evidence="4 5" key="1">
    <citation type="submission" date="2018-10" db="EMBL/GenBank/DDBJ databases">
        <title>Complete genome sequence of Malassezia restricta CBS 7877.</title>
        <authorList>
            <person name="Morand S.C."/>
            <person name="Bertignac M."/>
            <person name="Iltis A."/>
            <person name="Kolder I."/>
            <person name="Pirovano W."/>
            <person name="Jourdain R."/>
            <person name="Clavaud C."/>
        </authorList>
    </citation>
    <scope>NUCLEOTIDE SEQUENCE [LARGE SCALE GENOMIC DNA]</scope>
    <source>
        <strain evidence="4 5">CBS 7877</strain>
    </source>
</reference>
<feature type="repeat" description="ANK" evidence="3">
    <location>
        <begin position="106"/>
        <end position="138"/>
    </location>
</feature>
<dbReference type="GO" id="GO:0000502">
    <property type="term" value="C:proteasome complex"/>
    <property type="evidence" value="ECO:0007669"/>
    <property type="project" value="UniProtKB-KW"/>
</dbReference>
<keyword evidence="4" id="KW-0647">Proteasome</keyword>
<dbReference type="PANTHER" id="PTHR24198:SF165">
    <property type="entry name" value="ANKYRIN REPEAT-CONTAINING PROTEIN-RELATED"/>
    <property type="match status" value="1"/>
</dbReference>
<dbReference type="Gene3D" id="1.25.40.20">
    <property type="entry name" value="Ankyrin repeat-containing domain"/>
    <property type="match status" value="4"/>
</dbReference>
<dbReference type="Pfam" id="PF12796">
    <property type="entry name" value="Ank_2"/>
    <property type="match status" value="2"/>
</dbReference>
<dbReference type="PRINTS" id="PR01415">
    <property type="entry name" value="ANKYRIN"/>
</dbReference>
<dbReference type="InterPro" id="IPR036770">
    <property type="entry name" value="Ankyrin_rpt-contain_sf"/>
</dbReference>
<keyword evidence="1" id="KW-0677">Repeat</keyword>
<dbReference type="OrthoDB" id="539213at2759"/>
<dbReference type="InterPro" id="IPR002110">
    <property type="entry name" value="Ankyrin_rpt"/>
</dbReference>
<gene>
    <name evidence="4" type="primary">PSMD10</name>
    <name evidence="4" type="ORF">DNF11_3547</name>
</gene>
<sequence>MAQLPALHKACLDGSLEGVRAALAQPDAPQVLQTPDADGRTPLHWAASSDAKHALIEALHAAGPLDVNARDASLWTPLMIASSAGALRVVQWLLAQGADVHAGNAKRITALHYACSKNHVDIVRELLEAGADVNAIDGAQQRPIHRAASAGHSAVVQVLLAPPPRNDGTPHPKTRVNPADRLGNTPLHLAVDSAHAQTAALLIDVGGADRWRQNADGLVPEQLEGVGGLEQKRVRDMLVQSFGPLGI</sequence>
<dbReference type="VEuPathDB" id="FungiDB:DNF11_3547"/>
<feature type="repeat" description="ANK" evidence="3">
    <location>
        <begin position="73"/>
        <end position="105"/>
    </location>
</feature>
<accession>A0A3G2SCW5</accession>
<feature type="repeat" description="ANK" evidence="3">
    <location>
        <begin position="182"/>
        <end position="206"/>
    </location>
</feature>
<keyword evidence="5" id="KW-1185">Reference proteome</keyword>
<organism evidence="4 5">
    <name type="scientific">Malassezia restricta (strain ATCC 96810 / NBRC 103918 / CBS 7877)</name>
    <name type="common">Seborrheic dermatitis infection agent</name>
    <dbReference type="NCBI Taxonomy" id="425264"/>
    <lineage>
        <taxon>Eukaryota</taxon>
        <taxon>Fungi</taxon>
        <taxon>Dikarya</taxon>
        <taxon>Basidiomycota</taxon>
        <taxon>Ustilaginomycotina</taxon>
        <taxon>Malasseziomycetes</taxon>
        <taxon>Malasseziales</taxon>
        <taxon>Malasseziaceae</taxon>
        <taxon>Malassezia</taxon>
    </lineage>
</organism>
<keyword evidence="2 3" id="KW-0040">ANK repeat</keyword>
<evidence type="ECO:0000313" key="4">
    <source>
        <dbReference type="EMBL" id="AYO44497.1"/>
    </source>
</evidence>
<dbReference type="SMART" id="SM00248">
    <property type="entry name" value="ANK"/>
    <property type="match status" value="5"/>
</dbReference>
<evidence type="ECO:0000256" key="3">
    <source>
        <dbReference type="PROSITE-ProRule" id="PRU00023"/>
    </source>
</evidence>
<dbReference type="PANTHER" id="PTHR24198">
    <property type="entry name" value="ANKYRIN REPEAT AND PROTEIN KINASE DOMAIN-CONTAINING PROTEIN"/>
    <property type="match status" value="1"/>
</dbReference>
<dbReference type="EMBL" id="CP033154">
    <property type="protein sequence ID" value="AYO44497.1"/>
    <property type="molecule type" value="Genomic_DNA"/>
</dbReference>
<dbReference type="PROSITE" id="PS50088">
    <property type="entry name" value="ANK_REPEAT"/>
    <property type="match status" value="3"/>
</dbReference>
<proteinExistence type="predicted"/>
<dbReference type="AlphaFoldDB" id="A0A3G2SCW5"/>
<dbReference type="PROSITE" id="PS50297">
    <property type="entry name" value="ANK_REP_REGION"/>
    <property type="match status" value="3"/>
</dbReference>
<dbReference type="STRING" id="425264.A0A3G2SCW5"/>
<evidence type="ECO:0000313" key="5">
    <source>
        <dbReference type="Proteomes" id="UP000269793"/>
    </source>
</evidence>
<evidence type="ECO:0000256" key="1">
    <source>
        <dbReference type="ARBA" id="ARBA00022737"/>
    </source>
</evidence>